<dbReference type="GO" id="GO:0004867">
    <property type="term" value="F:serine-type endopeptidase inhibitor activity"/>
    <property type="evidence" value="ECO:0007669"/>
    <property type="project" value="UniProtKB-KW"/>
</dbReference>
<comment type="similarity">
    <text evidence="1">Belongs to the protease inhibitor I13 (potato type I serine protease inhibitor) family.</text>
</comment>
<reference evidence="4" key="1">
    <citation type="submission" date="2024-10" db="EMBL/GenBank/DDBJ databases">
        <authorList>
            <person name="Ryan C."/>
        </authorList>
    </citation>
    <scope>NUCLEOTIDE SEQUENCE [LARGE SCALE GENOMIC DNA]</scope>
</reference>
<name>A0ABC9F9W1_9POAL</name>
<dbReference type="EMBL" id="OZ075116">
    <property type="protein sequence ID" value="CAL5072005.1"/>
    <property type="molecule type" value="Genomic_DNA"/>
</dbReference>
<evidence type="ECO:0000313" key="5">
    <source>
        <dbReference type="Proteomes" id="UP001497457"/>
    </source>
</evidence>
<dbReference type="Proteomes" id="UP001497457">
    <property type="component" value="Chromosome 6rd"/>
</dbReference>
<evidence type="ECO:0000256" key="2">
    <source>
        <dbReference type="ARBA" id="ARBA00022690"/>
    </source>
</evidence>
<gene>
    <name evidence="4" type="ORF">URODEC1_LOCUS103732</name>
</gene>
<keyword evidence="5" id="KW-1185">Reference proteome</keyword>
<dbReference type="InterPro" id="IPR036354">
    <property type="entry name" value="Prot_inh_pot1_sf"/>
</dbReference>
<dbReference type="Gene3D" id="3.30.10.10">
    <property type="entry name" value="Trypsin Inhibitor V, subunit A"/>
    <property type="match status" value="1"/>
</dbReference>
<evidence type="ECO:0000313" key="4">
    <source>
        <dbReference type="EMBL" id="CAL5072005.1"/>
    </source>
</evidence>
<protein>
    <submittedName>
        <fullName evidence="4">Uncharacterized protein</fullName>
    </submittedName>
</protein>
<dbReference type="Pfam" id="PF00280">
    <property type="entry name" value="potato_inhibit"/>
    <property type="match status" value="1"/>
</dbReference>
<proteinExistence type="inferred from homology"/>
<sequence>MPTVTHCEESAATDGVGGAMPGLVPTEWPQLVGRTYFVAHNIICSERPDVYIEEYGPSETAPQGGTYDEHRVRLHYDGFYVVRAPAPVVG</sequence>
<dbReference type="AlphaFoldDB" id="A0ABC9F9W1"/>
<keyword evidence="2" id="KW-0646">Protease inhibitor</keyword>
<keyword evidence="3" id="KW-0722">Serine protease inhibitor</keyword>
<evidence type="ECO:0000256" key="1">
    <source>
        <dbReference type="ARBA" id="ARBA00008210"/>
    </source>
</evidence>
<dbReference type="InterPro" id="IPR000864">
    <property type="entry name" value="Prot_inh_pot1"/>
</dbReference>
<organism evidence="4 5">
    <name type="scientific">Urochloa decumbens</name>
    <dbReference type="NCBI Taxonomy" id="240449"/>
    <lineage>
        <taxon>Eukaryota</taxon>
        <taxon>Viridiplantae</taxon>
        <taxon>Streptophyta</taxon>
        <taxon>Embryophyta</taxon>
        <taxon>Tracheophyta</taxon>
        <taxon>Spermatophyta</taxon>
        <taxon>Magnoliopsida</taxon>
        <taxon>Liliopsida</taxon>
        <taxon>Poales</taxon>
        <taxon>Poaceae</taxon>
        <taxon>PACMAD clade</taxon>
        <taxon>Panicoideae</taxon>
        <taxon>Panicodae</taxon>
        <taxon>Paniceae</taxon>
        <taxon>Melinidinae</taxon>
        <taxon>Urochloa</taxon>
    </lineage>
</organism>
<dbReference type="SUPFAM" id="SSF54654">
    <property type="entry name" value="CI-2 family of serine protease inhibitors"/>
    <property type="match status" value="1"/>
</dbReference>
<accession>A0ABC9F9W1</accession>
<evidence type="ECO:0000256" key="3">
    <source>
        <dbReference type="ARBA" id="ARBA00022900"/>
    </source>
</evidence>